<dbReference type="EMBL" id="FYEH01000006">
    <property type="protein sequence ID" value="SNB67767.1"/>
    <property type="molecule type" value="Genomic_DNA"/>
</dbReference>
<gene>
    <name evidence="1" type="ORF">SAMN07250955_10644</name>
</gene>
<keyword evidence="2" id="KW-1185">Reference proteome</keyword>
<name>A0A212R6H9_9PROT</name>
<evidence type="ECO:0000313" key="1">
    <source>
        <dbReference type="EMBL" id="SNB67767.1"/>
    </source>
</evidence>
<evidence type="ECO:0000313" key="2">
    <source>
        <dbReference type="Proteomes" id="UP000197065"/>
    </source>
</evidence>
<dbReference type="RefSeq" id="WP_088561355.1">
    <property type="nucleotide sequence ID" value="NZ_FYEH01000006.1"/>
</dbReference>
<dbReference type="AlphaFoldDB" id="A0A212R6H9"/>
<protein>
    <submittedName>
        <fullName evidence="1">Uncharacterized protein</fullName>
    </submittedName>
</protein>
<reference evidence="1 2" key="1">
    <citation type="submission" date="2017-06" db="EMBL/GenBank/DDBJ databases">
        <authorList>
            <person name="Kim H.J."/>
            <person name="Triplett B.A."/>
        </authorList>
    </citation>
    <scope>NUCLEOTIDE SEQUENCE [LARGE SCALE GENOMIC DNA]</scope>
    <source>
        <strain evidence="1 2">B29T1</strain>
    </source>
</reference>
<organism evidence="1 2">
    <name type="scientific">Arboricoccus pini</name>
    <dbReference type="NCBI Taxonomy" id="1963835"/>
    <lineage>
        <taxon>Bacteria</taxon>
        <taxon>Pseudomonadati</taxon>
        <taxon>Pseudomonadota</taxon>
        <taxon>Alphaproteobacteria</taxon>
        <taxon>Geminicoccales</taxon>
        <taxon>Geminicoccaceae</taxon>
        <taxon>Arboricoccus</taxon>
    </lineage>
</organism>
<sequence>MLVEAICPIWDVPAERDPIVGNAVTYRSPRTDGAYTLIRAALPMLQNLDEAAKARLTSWVVEQHRAGDESPRITSDTLSLIENKHSMPLNRRFDQLLLFFATRERILGYRLDLGNQHTNQFSDDGAAAAAWTECRTIQELANLCRLLMGRRLVQFNGGELSLTVNGYERLEVLQTQPTVSLQGFVAMWFDTTMDDVYQRGIAPAIEDCRYTPMRIDRKEHINKIDDEIIAEIRRSRFMIADFTCGTISDGERKEAIARGGVYYEAGFARGLNIPVFWTCRKDMIEHVHFDTRQYAHILWEDPDELRKKLKNCIEAVLGTRYISAP</sequence>
<accession>A0A212R6H9</accession>
<proteinExistence type="predicted"/>
<dbReference type="OrthoDB" id="5180013at2"/>
<dbReference type="Proteomes" id="UP000197065">
    <property type="component" value="Unassembled WGS sequence"/>
</dbReference>